<sequence length="346" mass="39354">MYKNFALTIVLSLILFSCGKSGVVLPSATGTRYEILVVMDQTAWKAPGGRALVALLDQDMKAMPQAEPVLSIMYCQPKDFGDILKPSRNILITEINPRFEIPKITYGRNTWSQPQSIVKIEVASDSALTVLLKESGNKVLDYFLTTERNRQIEIGKNYINHKAKNEIETIFGIQVDVPSELTKVTKGTDFYWITNDHHHTRKDMVIYSYPYRDKNTFTKEYLIAKRDSFMKANIPGEFEGSYMGTELVHYQPIFREINVNDTYCAELSGLWRMFNGGSMGGPFYSHTRVDEINQRVITVEGFVFAPGAKKRNHIRQLEAAIYTVKLPQEINAIKEVSVVADKKDTK</sequence>
<proteinExistence type="predicted"/>
<dbReference type="EMBL" id="VSSQ01000437">
    <property type="protein sequence ID" value="MPL94678.1"/>
    <property type="molecule type" value="Genomic_DNA"/>
</dbReference>
<dbReference type="Pfam" id="PF16125">
    <property type="entry name" value="DUF4837"/>
    <property type="match status" value="1"/>
</dbReference>
<name>A0A644VTI4_9ZZZZ</name>
<evidence type="ECO:0000313" key="1">
    <source>
        <dbReference type="EMBL" id="MPL94678.1"/>
    </source>
</evidence>
<gene>
    <name evidence="1" type="ORF">SDC9_40833</name>
</gene>
<protein>
    <recommendedName>
        <fullName evidence="2">DUF4837 domain-containing protein</fullName>
    </recommendedName>
</protein>
<reference evidence="1" key="1">
    <citation type="submission" date="2019-08" db="EMBL/GenBank/DDBJ databases">
        <authorList>
            <person name="Kucharzyk K."/>
            <person name="Murdoch R.W."/>
            <person name="Higgins S."/>
            <person name="Loffler F."/>
        </authorList>
    </citation>
    <scope>NUCLEOTIDE SEQUENCE</scope>
</reference>
<accession>A0A644VTI4</accession>
<evidence type="ECO:0008006" key="2">
    <source>
        <dbReference type="Google" id="ProtNLM"/>
    </source>
</evidence>
<comment type="caution">
    <text evidence="1">The sequence shown here is derived from an EMBL/GenBank/DDBJ whole genome shotgun (WGS) entry which is preliminary data.</text>
</comment>
<dbReference type="AlphaFoldDB" id="A0A644VTI4"/>
<dbReference type="InterPro" id="IPR032286">
    <property type="entry name" value="DUF4837"/>
</dbReference>
<organism evidence="1">
    <name type="scientific">bioreactor metagenome</name>
    <dbReference type="NCBI Taxonomy" id="1076179"/>
    <lineage>
        <taxon>unclassified sequences</taxon>
        <taxon>metagenomes</taxon>
        <taxon>ecological metagenomes</taxon>
    </lineage>
</organism>
<dbReference type="PROSITE" id="PS51257">
    <property type="entry name" value="PROKAR_LIPOPROTEIN"/>
    <property type="match status" value="1"/>
</dbReference>